<comment type="pathway">
    <text evidence="2 9">Carbohydrate degradation; pentose phosphate pathway; D-glyceraldehyde 3-phosphate and beta-D-fructose 6-phosphate from D-ribose 5-phosphate and D-xylulose 5-phosphate (non-oxidative stage): step 2/3.</text>
</comment>
<dbReference type="FunFam" id="3.20.20.70:FF:000018">
    <property type="entry name" value="Probable transaldolase"/>
    <property type="match status" value="1"/>
</dbReference>
<keyword evidence="5 9" id="KW-0808">Transferase</keyword>
<evidence type="ECO:0000256" key="5">
    <source>
        <dbReference type="ARBA" id="ARBA00022679"/>
    </source>
</evidence>
<evidence type="ECO:0000313" key="10">
    <source>
        <dbReference type="EMBL" id="MBN8661885.1"/>
    </source>
</evidence>
<dbReference type="PANTHER" id="PTHR10683:SF40">
    <property type="entry name" value="FRUCTOSE-6-PHOSPHATE ALDOLASE 1-RELATED"/>
    <property type="match status" value="1"/>
</dbReference>
<gene>
    <name evidence="10" type="primary">fsa</name>
    <name evidence="9" type="synonym">tal</name>
    <name evidence="10" type="ORF">J0M35_16075</name>
</gene>
<dbReference type="Gene3D" id="3.20.20.70">
    <property type="entry name" value="Aldolase class I"/>
    <property type="match status" value="1"/>
</dbReference>
<dbReference type="InterPro" id="IPR001585">
    <property type="entry name" value="TAL/FSA"/>
</dbReference>
<comment type="catalytic activity">
    <reaction evidence="8 9">
        <text>D-sedoheptulose 7-phosphate + D-glyceraldehyde 3-phosphate = D-erythrose 4-phosphate + beta-D-fructose 6-phosphate</text>
        <dbReference type="Rhea" id="RHEA:17053"/>
        <dbReference type="ChEBI" id="CHEBI:16897"/>
        <dbReference type="ChEBI" id="CHEBI:57483"/>
        <dbReference type="ChEBI" id="CHEBI:57634"/>
        <dbReference type="ChEBI" id="CHEBI:59776"/>
        <dbReference type="EC" id="2.2.1.2"/>
    </reaction>
</comment>
<dbReference type="PROSITE" id="PS01054">
    <property type="entry name" value="TRANSALDOLASE_1"/>
    <property type="match status" value="1"/>
</dbReference>
<name>A0A8J7TM87_9BACT</name>
<dbReference type="InterPro" id="IPR013785">
    <property type="entry name" value="Aldolase_TIM"/>
</dbReference>
<dbReference type="CDD" id="cd00956">
    <property type="entry name" value="Transaldolase_FSA"/>
    <property type="match status" value="1"/>
</dbReference>
<evidence type="ECO:0000256" key="8">
    <source>
        <dbReference type="ARBA" id="ARBA00048810"/>
    </source>
</evidence>
<dbReference type="Proteomes" id="UP000664277">
    <property type="component" value="Unassembled WGS sequence"/>
</dbReference>
<dbReference type="UniPathway" id="UPA00115">
    <property type="reaction ID" value="UER00414"/>
</dbReference>
<reference evidence="10" key="1">
    <citation type="submission" date="2021-02" db="EMBL/GenBank/DDBJ databases">
        <title>Genome-Resolved Metagenomics of a Microbial Community Performing Photosynthetic Biological Nutrient Removal.</title>
        <authorList>
            <person name="Mcdaniel E.A."/>
        </authorList>
    </citation>
    <scope>NUCLEOTIDE SEQUENCE</scope>
    <source>
        <strain evidence="10">UWPOB_OBS1</strain>
    </source>
</reference>
<evidence type="ECO:0000256" key="1">
    <source>
        <dbReference type="ARBA" id="ARBA00004496"/>
    </source>
</evidence>
<evidence type="ECO:0000256" key="2">
    <source>
        <dbReference type="ARBA" id="ARBA00004857"/>
    </source>
</evidence>
<dbReference type="HAMAP" id="MF_00494">
    <property type="entry name" value="Transaldolase_3b"/>
    <property type="match status" value="1"/>
</dbReference>
<evidence type="ECO:0000313" key="11">
    <source>
        <dbReference type="Proteomes" id="UP000664277"/>
    </source>
</evidence>
<sequence>MQLFLDTANLDEIREIAAWGVLDGITTNPSLVSKEKQDFKKLVQEICQIVPGPVSAEVIATDPQGMIKEGREIAKWAPNVIVKAPLTPAGLQATSVLSKEGIKVNVTLCFSTNQALLAARAGAYFVSPFVGRLDDINQDGSQLIQEIADMFAIHDLETKVLAASIRNPVHVTQAALAGADIATMPYKIFKQLVSHPLTDKGVESFLADWNKAKDSVGAVVAAK</sequence>
<dbReference type="GO" id="GO:0005975">
    <property type="term" value="P:carbohydrate metabolic process"/>
    <property type="evidence" value="ECO:0007669"/>
    <property type="project" value="InterPro"/>
</dbReference>
<keyword evidence="7 9" id="KW-0704">Schiff base</keyword>
<dbReference type="InterPro" id="IPR018225">
    <property type="entry name" value="Transaldolase_AS"/>
</dbReference>
<accession>A0A8J7TM87</accession>
<evidence type="ECO:0000256" key="9">
    <source>
        <dbReference type="HAMAP-Rule" id="MF_00494"/>
    </source>
</evidence>
<dbReference type="GO" id="GO:0016832">
    <property type="term" value="F:aldehyde-lyase activity"/>
    <property type="evidence" value="ECO:0007669"/>
    <property type="project" value="InterPro"/>
</dbReference>
<dbReference type="SUPFAM" id="SSF51569">
    <property type="entry name" value="Aldolase"/>
    <property type="match status" value="1"/>
</dbReference>
<proteinExistence type="inferred from homology"/>
<dbReference type="GO" id="GO:0006098">
    <property type="term" value="P:pentose-phosphate shunt"/>
    <property type="evidence" value="ECO:0007669"/>
    <property type="project" value="UniProtKB-UniRule"/>
</dbReference>
<evidence type="ECO:0000256" key="7">
    <source>
        <dbReference type="ARBA" id="ARBA00023270"/>
    </source>
</evidence>
<dbReference type="EMBL" id="JAFLCK010000026">
    <property type="protein sequence ID" value="MBN8661885.1"/>
    <property type="molecule type" value="Genomic_DNA"/>
</dbReference>
<dbReference type="GO" id="GO:0004801">
    <property type="term" value="F:transaldolase activity"/>
    <property type="evidence" value="ECO:0007669"/>
    <property type="project" value="UniProtKB-UniRule"/>
</dbReference>
<dbReference type="NCBIfam" id="TIGR00875">
    <property type="entry name" value="fsa_talC_mipB"/>
    <property type="match status" value="1"/>
</dbReference>
<keyword evidence="6 9" id="KW-0570">Pentose shunt</keyword>
<evidence type="ECO:0000256" key="3">
    <source>
        <dbReference type="ARBA" id="ARBA00005740"/>
    </source>
</evidence>
<comment type="caution">
    <text evidence="10">The sequence shown here is derived from an EMBL/GenBank/DDBJ whole genome shotgun (WGS) entry which is preliminary data.</text>
</comment>
<dbReference type="GO" id="GO:0005737">
    <property type="term" value="C:cytoplasm"/>
    <property type="evidence" value="ECO:0007669"/>
    <property type="project" value="UniProtKB-SubCell"/>
</dbReference>
<organism evidence="10 11">
    <name type="scientific">Candidatus Obscuribacter phosphatis</name>
    <dbReference type="NCBI Taxonomy" id="1906157"/>
    <lineage>
        <taxon>Bacteria</taxon>
        <taxon>Bacillati</taxon>
        <taxon>Candidatus Melainabacteria</taxon>
        <taxon>Candidatus Obscuribacterales</taxon>
        <taxon>Candidatus Obscuribacteraceae</taxon>
        <taxon>Candidatus Obscuribacter</taxon>
    </lineage>
</organism>
<comment type="function">
    <text evidence="9">Transaldolase is important for the balance of metabolites in the pentose-phosphate pathway.</text>
</comment>
<protein>
    <recommendedName>
        <fullName evidence="9">Probable transaldolase</fullName>
        <ecNumber evidence="9">2.2.1.2</ecNumber>
    </recommendedName>
</protein>
<feature type="active site" description="Schiff-base intermediate with substrate" evidence="9">
    <location>
        <position position="83"/>
    </location>
</feature>
<dbReference type="AlphaFoldDB" id="A0A8J7TM87"/>
<comment type="subcellular location">
    <subcellularLocation>
        <location evidence="1 9">Cytoplasm</location>
    </subcellularLocation>
</comment>
<dbReference type="InterPro" id="IPR022999">
    <property type="entry name" value="Transaldolase_3B"/>
</dbReference>
<comment type="similarity">
    <text evidence="3 9">Belongs to the transaldolase family. Type 3B subfamily.</text>
</comment>
<dbReference type="PANTHER" id="PTHR10683">
    <property type="entry name" value="TRANSALDOLASE"/>
    <property type="match status" value="1"/>
</dbReference>
<evidence type="ECO:0000256" key="4">
    <source>
        <dbReference type="ARBA" id="ARBA00022490"/>
    </source>
</evidence>
<dbReference type="InterPro" id="IPR004731">
    <property type="entry name" value="Transaldolase_3B/F6P_aldolase"/>
</dbReference>
<evidence type="ECO:0000256" key="6">
    <source>
        <dbReference type="ARBA" id="ARBA00023126"/>
    </source>
</evidence>
<dbReference type="Pfam" id="PF00923">
    <property type="entry name" value="TAL_FSA"/>
    <property type="match status" value="1"/>
</dbReference>
<keyword evidence="4 9" id="KW-0963">Cytoplasm</keyword>
<dbReference type="InterPro" id="IPR033919">
    <property type="entry name" value="TSA/FSA_arc/bac"/>
</dbReference>
<dbReference type="EC" id="2.2.1.2" evidence="9"/>